<dbReference type="Pfam" id="PF07645">
    <property type="entry name" value="EGF_CA"/>
    <property type="match status" value="1"/>
</dbReference>
<name>A0ABQ4ZVW9_9ASTR</name>
<dbReference type="PANTHER" id="PTHR27005">
    <property type="entry name" value="WALL-ASSOCIATED RECEPTOR KINASE-LIKE 21"/>
    <property type="match status" value="1"/>
</dbReference>
<evidence type="ECO:0000256" key="8">
    <source>
        <dbReference type="SAM" id="Phobius"/>
    </source>
</evidence>
<dbReference type="Gene3D" id="3.30.200.20">
    <property type="entry name" value="Phosphorylase Kinase, domain 1"/>
    <property type="match status" value="1"/>
</dbReference>
<dbReference type="Gene3D" id="2.10.25.10">
    <property type="entry name" value="Laminin"/>
    <property type="match status" value="1"/>
</dbReference>
<evidence type="ECO:0000256" key="7">
    <source>
        <dbReference type="PROSITE-ProRule" id="PRU00076"/>
    </source>
</evidence>
<comment type="caution">
    <text evidence="7">Lacks conserved residue(s) required for the propagation of feature annotation.</text>
</comment>
<keyword evidence="11" id="KW-1185">Reference proteome</keyword>
<keyword evidence="5" id="KW-0067">ATP-binding</keyword>
<dbReference type="InterPro" id="IPR049883">
    <property type="entry name" value="NOTCH1_EGF-like"/>
</dbReference>
<feature type="disulfide bond" evidence="7">
    <location>
        <begin position="34"/>
        <end position="44"/>
    </location>
</feature>
<dbReference type="PROSITE" id="PS50026">
    <property type="entry name" value="EGF_3"/>
    <property type="match status" value="1"/>
</dbReference>
<evidence type="ECO:0000256" key="1">
    <source>
        <dbReference type="ARBA" id="ARBA00022527"/>
    </source>
</evidence>
<keyword evidence="8" id="KW-1133">Transmembrane helix</keyword>
<dbReference type="InterPro" id="IPR045274">
    <property type="entry name" value="WAK-like"/>
</dbReference>
<keyword evidence="4" id="KW-0547">Nucleotide-binding</keyword>
<accession>A0ABQ4ZVW9</accession>
<protein>
    <submittedName>
        <fullName evidence="10">Wall-associated receptor kinase 2-like protein</fullName>
    </submittedName>
</protein>
<dbReference type="InterPro" id="IPR000742">
    <property type="entry name" value="EGF"/>
</dbReference>
<proteinExistence type="predicted"/>
<organism evidence="10 11">
    <name type="scientific">Tanacetum coccineum</name>
    <dbReference type="NCBI Taxonomy" id="301880"/>
    <lineage>
        <taxon>Eukaryota</taxon>
        <taxon>Viridiplantae</taxon>
        <taxon>Streptophyta</taxon>
        <taxon>Embryophyta</taxon>
        <taxon>Tracheophyta</taxon>
        <taxon>Spermatophyta</taxon>
        <taxon>Magnoliopsida</taxon>
        <taxon>eudicotyledons</taxon>
        <taxon>Gunneridae</taxon>
        <taxon>Pentapetalae</taxon>
        <taxon>asterids</taxon>
        <taxon>campanulids</taxon>
        <taxon>Asterales</taxon>
        <taxon>Asteraceae</taxon>
        <taxon>Asteroideae</taxon>
        <taxon>Anthemideae</taxon>
        <taxon>Anthemidinae</taxon>
        <taxon>Tanacetum</taxon>
    </lineage>
</organism>
<feature type="transmembrane region" description="Helical" evidence="8">
    <location>
        <begin position="89"/>
        <end position="112"/>
    </location>
</feature>
<reference evidence="10" key="1">
    <citation type="journal article" date="2022" name="Int. J. Mol. Sci.">
        <title>Draft Genome of Tanacetum Coccineum: Genomic Comparison of Closely Related Tanacetum-Family Plants.</title>
        <authorList>
            <person name="Yamashiro T."/>
            <person name="Shiraishi A."/>
            <person name="Nakayama K."/>
            <person name="Satake H."/>
        </authorList>
    </citation>
    <scope>NUCLEOTIDE SEQUENCE</scope>
</reference>
<keyword evidence="8" id="KW-0812">Transmembrane</keyword>
<dbReference type="CDD" id="cd00054">
    <property type="entry name" value="EGF_CA"/>
    <property type="match status" value="1"/>
</dbReference>
<dbReference type="InterPro" id="IPR011009">
    <property type="entry name" value="Kinase-like_dom_sf"/>
</dbReference>
<keyword evidence="2 7" id="KW-0245">EGF-like domain</keyword>
<evidence type="ECO:0000256" key="6">
    <source>
        <dbReference type="ARBA" id="ARBA00023157"/>
    </source>
</evidence>
<dbReference type="PANTHER" id="PTHR27005:SF407">
    <property type="entry name" value="PROTEIN KINASE DOMAIN-CONTAINING PROTEIN"/>
    <property type="match status" value="1"/>
</dbReference>
<evidence type="ECO:0000256" key="3">
    <source>
        <dbReference type="ARBA" id="ARBA00022679"/>
    </source>
</evidence>
<keyword evidence="3" id="KW-0808">Transferase</keyword>
<reference evidence="10" key="2">
    <citation type="submission" date="2022-01" db="EMBL/GenBank/DDBJ databases">
        <authorList>
            <person name="Yamashiro T."/>
            <person name="Shiraishi A."/>
            <person name="Satake H."/>
            <person name="Nakayama K."/>
        </authorList>
    </citation>
    <scope>NUCLEOTIDE SEQUENCE</scope>
</reference>
<evidence type="ECO:0000256" key="5">
    <source>
        <dbReference type="ARBA" id="ARBA00022840"/>
    </source>
</evidence>
<feature type="domain" description="EGF-like" evidence="9">
    <location>
        <begin position="30"/>
        <end position="62"/>
    </location>
</feature>
<evidence type="ECO:0000313" key="11">
    <source>
        <dbReference type="Proteomes" id="UP001151760"/>
    </source>
</evidence>
<dbReference type="PROSITE" id="PS01187">
    <property type="entry name" value="EGF_CA"/>
    <property type="match status" value="1"/>
</dbReference>
<dbReference type="InterPro" id="IPR001881">
    <property type="entry name" value="EGF-like_Ca-bd_dom"/>
</dbReference>
<evidence type="ECO:0000313" key="10">
    <source>
        <dbReference type="EMBL" id="GJS92888.1"/>
    </source>
</evidence>
<evidence type="ECO:0000256" key="2">
    <source>
        <dbReference type="ARBA" id="ARBA00022536"/>
    </source>
</evidence>
<dbReference type="EMBL" id="BQNB010011614">
    <property type="protein sequence ID" value="GJS92888.1"/>
    <property type="molecule type" value="Genomic_DNA"/>
</dbReference>
<keyword evidence="1" id="KW-0418">Kinase</keyword>
<keyword evidence="8" id="KW-0472">Membrane</keyword>
<dbReference type="SUPFAM" id="SSF56112">
    <property type="entry name" value="Protein kinase-like (PK-like)"/>
    <property type="match status" value="1"/>
</dbReference>
<sequence length="205" mass="22657">MHQHSQWIQEKEPGVSLSMCSRVQGERIQDINECSGQNECKYNCVNTKGGYNCSCPSGQQGDGLRNGTGCSNAIAFTSLPPDGGNSSKIQYQGISMGIAASLVFTLILYSGLKQRTIIKSREMFFKKNGGLILQRLLFETKQSNDHAAKIFSALVLEKAADNFHKSNIIGEGGYGTVYKVHWKIKELPPSKSRSQLMKTRLTSMR</sequence>
<dbReference type="SUPFAM" id="SSF57196">
    <property type="entry name" value="EGF/Laminin"/>
    <property type="match status" value="1"/>
</dbReference>
<dbReference type="InterPro" id="IPR000152">
    <property type="entry name" value="EGF-type_Asp/Asn_hydroxyl_site"/>
</dbReference>
<evidence type="ECO:0000259" key="9">
    <source>
        <dbReference type="PROSITE" id="PS50026"/>
    </source>
</evidence>
<dbReference type="SMART" id="SM00179">
    <property type="entry name" value="EGF_CA"/>
    <property type="match status" value="1"/>
</dbReference>
<gene>
    <name evidence="10" type="ORF">Tco_0799856</name>
</gene>
<keyword evidence="6 7" id="KW-1015">Disulfide bond</keyword>
<comment type="caution">
    <text evidence="10">The sequence shown here is derived from an EMBL/GenBank/DDBJ whole genome shotgun (WGS) entry which is preliminary data.</text>
</comment>
<keyword evidence="1" id="KW-0723">Serine/threonine-protein kinase</keyword>
<dbReference type="InterPro" id="IPR018097">
    <property type="entry name" value="EGF_Ca-bd_CS"/>
</dbReference>
<evidence type="ECO:0000256" key="4">
    <source>
        <dbReference type="ARBA" id="ARBA00022741"/>
    </source>
</evidence>
<dbReference type="PROSITE" id="PS00010">
    <property type="entry name" value="ASX_HYDROXYL"/>
    <property type="match status" value="1"/>
</dbReference>
<dbReference type="Proteomes" id="UP001151760">
    <property type="component" value="Unassembled WGS sequence"/>
</dbReference>